<dbReference type="AlphaFoldDB" id="A0AAN2CBQ6"/>
<dbReference type="KEGG" id="vab:WPS_33880"/>
<accession>A0AAN2CBQ6</accession>
<evidence type="ECO:0000313" key="5">
    <source>
        <dbReference type="EMBL" id="BDE08112.1"/>
    </source>
</evidence>
<dbReference type="Pfam" id="PF13458">
    <property type="entry name" value="Peripla_BP_6"/>
    <property type="match status" value="1"/>
</dbReference>
<dbReference type="RefSeq" id="WP_317995662.1">
    <property type="nucleotide sequence ID" value="NZ_AP025523.1"/>
</dbReference>
<evidence type="ECO:0000256" key="3">
    <source>
        <dbReference type="SAM" id="SignalP"/>
    </source>
</evidence>
<evidence type="ECO:0000256" key="2">
    <source>
        <dbReference type="ARBA" id="ARBA00022729"/>
    </source>
</evidence>
<sequence length="391" mass="42102">MHKIARASLAALLVLLLGGGAARAAEPVKIGMITTLSTAGGYLGEDVRDGFQLAIDEEHGKLGGVPVQLLVEDDGLKPASGKQIADKYRLQDKVQIFTGIIYSNVALAVVPSLVEDGAFYLSPNAGPSQLAGKGCNKNYFVVSWQNDTPHEATGAYADYLHIPKMVVVAPNYPAGKDAIAGFKRFYHGEIAGEYYTALDQTDYSAEIAKIRDAKADGIFYFLPGGLGINFIKQFTQAGLRKSMKVVLPEFSLESHVVSAIGDDALGLYGTGHWLADLPYPANVAFVKAYTAKYHRDPTPYASQGYDTAKLLAGALRAVGGDVSKADAFRDALRKADFKSTRGAFKFGPNQHPIQDWYSARVVRGKNGKLVIRGFGKILRDTGDVYASQCKL</sequence>
<evidence type="ECO:0000256" key="1">
    <source>
        <dbReference type="ARBA" id="ARBA00010062"/>
    </source>
</evidence>
<dbReference type="CDD" id="cd06359">
    <property type="entry name" value="PBP1_Nba-like"/>
    <property type="match status" value="1"/>
</dbReference>
<evidence type="ECO:0000313" key="6">
    <source>
        <dbReference type="Proteomes" id="UP001317532"/>
    </source>
</evidence>
<feature type="domain" description="Leucine-binding protein" evidence="4">
    <location>
        <begin position="27"/>
        <end position="364"/>
    </location>
</feature>
<comment type="similarity">
    <text evidence="1">Belongs to the leucine-binding protein family.</text>
</comment>
<feature type="chain" id="PRO_5042922800" evidence="3">
    <location>
        <begin position="25"/>
        <end position="391"/>
    </location>
</feature>
<reference evidence="5 6" key="1">
    <citation type="journal article" date="2022" name="ISME Commun">
        <title>Vulcanimicrobium alpinus gen. nov. sp. nov., the first cultivated representative of the candidate phylum 'Eremiobacterota', is a metabolically versatile aerobic anoxygenic phototroph.</title>
        <authorList>
            <person name="Yabe S."/>
            <person name="Muto K."/>
            <person name="Abe K."/>
            <person name="Yokota A."/>
            <person name="Staudigel H."/>
            <person name="Tebo B.M."/>
        </authorList>
    </citation>
    <scope>NUCLEOTIDE SEQUENCE [LARGE SCALE GENOMIC DNA]</scope>
    <source>
        <strain evidence="5 6">WC8-2</strain>
    </source>
</reference>
<name>A0AAN2CBQ6_UNVUL</name>
<dbReference type="EMBL" id="AP025523">
    <property type="protein sequence ID" value="BDE08112.1"/>
    <property type="molecule type" value="Genomic_DNA"/>
</dbReference>
<dbReference type="PANTHER" id="PTHR30483">
    <property type="entry name" value="LEUCINE-SPECIFIC-BINDING PROTEIN"/>
    <property type="match status" value="1"/>
</dbReference>
<dbReference type="PANTHER" id="PTHR30483:SF6">
    <property type="entry name" value="PERIPLASMIC BINDING PROTEIN OF ABC TRANSPORTER FOR NATURAL AMINO ACIDS"/>
    <property type="match status" value="1"/>
</dbReference>
<organism evidence="5 6">
    <name type="scientific">Vulcanimicrobium alpinum</name>
    <dbReference type="NCBI Taxonomy" id="3016050"/>
    <lineage>
        <taxon>Bacteria</taxon>
        <taxon>Bacillati</taxon>
        <taxon>Vulcanimicrobiota</taxon>
        <taxon>Vulcanimicrobiia</taxon>
        <taxon>Vulcanimicrobiales</taxon>
        <taxon>Vulcanimicrobiaceae</taxon>
        <taxon>Vulcanimicrobium</taxon>
    </lineage>
</organism>
<gene>
    <name evidence="5" type="ORF">WPS_33880</name>
</gene>
<dbReference type="Proteomes" id="UP001317532">
    <property type="component" value="Chromosome"/>
</dbReference>
<dbReference type="SUPFAM" id="SSF53822">
    <property type="entry name" value="Periplasmic binding protein-like I"/>
    <property type="match status" value="1"/>
</dbReference>
<dbReference type="InterPro" id="IPR028081">
    <property type="entry name" value="Leu-bd"/>
</dbReference>
<keyword evidence="2 3" id="KW-0732">Signal</keyword>
<feature type="signal peptide" evidence="3">
    <location>
        <begin position="1"/>
        <end position="24"/>
    </location>
</feature>
<dbReference type="InterPro" id="IPR028082">
    <property type="entry name" value="Peripla_BP_I"/>
</dbReference>
<protein>
    <submittedName>
        <fullName evidence="5">ABC transporter substrate-binding protein</fullName>
    </submittedName>
</protein>
<evidence type="ECO:0000259" key="4">
    <source>
        <dbReference type="Pfam" id="PF13458"/>
    </source>
</evidence>
<proteinExistence type="inferred from homology"/>
<dbReference type="Gene3D" id="3.40.50.2300">
    <property type="match status" value="2"/>
</dbReference>
<keyword evidence="6" id="KW-1185">Reference proteome</keyword>
<dbReference type="InterPro" id="IPR051010">
    <property type="entry name" value="BCAA_transport"/>
</dbReference>